<keyword evidence="2" id="KW-0732">Signal</keyword>
<dbReference type="Proteomes" id="UP001329430">
    <property type="component" value="Chromosome 8"/>
</dbReference>
<comment type="caution">
    <text evidence="4">The sequence shown here is derived from an EMBL/GenBank/DDBJ whole genome shotgun (WGS) entry which is preliminary data.</text>
</comment>
<accession>A0AAN7UZA4</accession>
<dbReference type="SUPFAM" id="SSF48726">
    <property type="entry name" value="Immunoglobulin"/>
    <property type="match status" value="1"/>
</dbReference>
<dbReference type="InterPro" id="IPR013783">
    <property type="entry name" value="Ig-like_fold"/>
</dbReference>
<reference evidence="4 5" key="1">
    <citation type="journal article" date="2024" name="Insects">
        <title>An Improved Chromosome-Level Genome Assembly of the Firefly Pyrocoelia pectoralis.</title>
        <authorList>
            <person name="Fu X."/>
            <person name="Meyer-Rochow V.B."/>
            <person name="Ballantyne L."/>
            <person name="Zhu X."/>
        </authorList>
    </citation>
    <scope>NUCLEOTIDE SEQUENCE [LARGE SCALE GENOMIC DNA]</scope>
    <source>
        <strain evidence="4">XCY_ONT2</strain>
    </source>
</reference>
<dbReference type="EMBL" id="JAVRBK010000008">
    <property type="protein sequence ID" value="KAK5639885.1"/>
    <property type="molecule type" value="Genomic_DNA"/>
</dbReference>
<organism evidence="4 5">
    <name type="scientific">Pyrocoelia pectoralis</name>
    <dbReference type="NCBI Taxonomy" id="417401"/>
    <lineage>
        <taxon>Eukaryota</taxon>
        <taxon>Metazoa</taxon>
        <taxon>Ecdysozoa</taxon>
        <taxon>Arthropoda</taxon>
        <taxon>Hexapoda</taxon>
        <taxon>Insecta</taxon>
        <taxon>Pterygota</taxon>
        <taxon>Neoptera</taxon>
        <taxon>Endopterygota</taxon>
        <taxon>Coleoptera</taxon>
        <taxon>Polyphaga</taxon>
        <taxon>Elateriformia</taxon>
        <taxon>Elateroidea</taxon>
        <taxon>Lampyridae</taxon>
        <taxon>Lampyrinae</taxon>
        <taxon>Pyrocoelia</taxon>
    </lineage>
</organism>
<dbReference type="InterPro" id="IPR013098">
    <property type="entry name" value="Ig_I-set"/>
</dbReference>
<protein>
    <recommendedName>
        <fullName evidence="3">Ig-like domain-containing protein</fullName>
    </recommendedName>
</protein>
<gene>
    <name evidence="4" type="ORF">RI129_010696</name>
</gene>
<dbReference type="InterPro" id="IPR007110">
    <property type="entry name" value="Ig-like_dom"/>
</dbReference>
<dbReference type="AlphaFoldDB" id="A0AAN7UZA4"/>
<dbReference type="PROSITE" id="PS50835">
    <property type="entry name" value="IG_LIKE"/>
    <property type="match status" value="1"/>
</dbReference>
<dbReference type="Gene3D" id="2.60.40.10">
    <property type="entry name" value="Immunoglobulins"/>
    <property type="match status" value="1"/>
</dbReference>
<keyword evidence="5" id="KW-1185">Reference proteome</keyword>
<evidence type="ECO:0000256" key="2">
    <source>
        <dbReference type="SAM" id="SignalP"/>
    </source>
</evidence>
<dbReference type="InterPro" id="IPR036179">
    <property type="entry name" value="Ig-like_dom_sf"/>
</dbReference>
<sequence>MFKTFTVFLYLISVTIGKHTLVITQYKNDKEIPIRSSLVTASIGDNVSFRCKIIGNDTSNESGVKWVTAPSNNFRFAENDSSTIVLSPLKQEDRGTYACVSKTQKLSANVFLFVKPGRKWDNFNKRQEEILTFEELRKVEESVISNNKDLPPLYPHYWNSQIPEPIDIAKLDIDTGKEFRKFMNDEPKIINTSTYTTFKQSVYIVPVTILVILSLVRLCYHLGNRGRVPWQQLSSPICNHQICAHRRRTNPAASCILSRANSRLSVLIIQRATNGTSDGTTNPVVNENDVPPAYNDVNSNDSPPTYSEALQNMKGTSSNCTTNGTNSNVSI</sequence>
<name>A0AAN7UZA4_9COLE</name>
<proteinExistence type="predicted"/>
<feature type="signal peptide" evidence="2">
    <location>
        <begin position="1"/>
        <end position="17"/>
    </location>
</feature>
<dbReference type="Pfam" id="PF07679">
    <property type="entry name" value="I-set"/>
    <property type="match status" value="1"/>
</dbReference>
<feature type="compositionally biased region" description="Polar residues" evidence="1">
    <location>
        <begin position="296"/>
        <end position="315"/>
    </location>
</feature>
<feature type="chain" id="PRO_5043048095" description="Ig-like domain-containing protein" evidence="2">
    <location>
        <begin position="18"/>
        <end position="331"/>
    </location>
</feature>
<evidence type="ECO:0000256" key="1">
    <source>
        <dbReference type="SAM" id="MobiDB-lite"/>
    </source>
</evidence>
<evidence type="ECO:0000313" key="4">
    <source>
        <dbReference type="EMBL" id="KAK5639885.1"/>
    </source>
</evidence>
<feature type="compositionally biased region" description="Low complexity" evidence="1">
    <location>
        <begin position="316"/>
        <end position="331"/>
    </location>
</feature>
<evidence type="ECO:0000259" key="3">
    <source>
        <dbReference type="PROSITE" id="PS50835"/>
    </source>
</evidence>
<dbReference type="SMART" id="SM00409">
    <property type="entry name" value="IG"/>
    <property type="match status" value="1"/>
</dbReference>
<feature type="region of interest" description="Disordered" evidence="1">
    <location>
        <begin position="277"/>
        <end position="331"/>
    </location>
</feature>
<evidence type="ECO:0000313" key="5">
    <source>
        <dbReference type="Proteomes" id="UP001329430"/>
    </source>
</evidence>
<dbReference type="InterPro" id="IPR003599">
    <property type="entry name" value="Ig_sub"/>
</dbReference>
<feature type="domain" description="Ig-like" evidence="3">
    <location>
        <begin position="33"/>
        <end position="109"/>
    </location>
</feature>